<keyword evidence="2" id="KW-1133">Transmembrane helix</keyword>
<reference evidence="3" key="1">
    <citation type="submission" date="2018-05" db="EMBL/GenBank/DDBJ databases">
        <title>Draft genome of Mucuna pruriens seed.</title>
        <authorList>
            <person name="Nnadi N.E."/>
            <person name="Vos R."/>
            <person name="Hasami M.H."/>
            <person name="Devisetty U.K."/>
            <person name="Aguiy J.C."/>
        </authorList>
    </citation>
    <scope>NUCLEOTIDE SEQUENCE [LARGE SCALE GENOMIC DNA]</scope>
    <source>
        <strain evidence="3">JCA_2017</strain>
    </source>
</reference>
<proteinExistence type="predicted"/>
<feature type="transmembrane region" description="Helical" evidence="2">
    <location>
        <begin position="49"/>
        <end position="70"/>
    </location>
</feature>
<dbReference type="Pfam" id="PF09713">
    <property type="entry name" value="A_thal_3526"/>
    <property type="match status" value="1"/>
</dbReference>
<feature type="region of interest" description="Disordered" evidence="1">
    <location>
        <begin position="171"/>
        <end position="192"/>
    </location>
</feature>
<evidence type="ECO:0000256" key="1">
    <source>
        <dbReference type="SAM" id="MobiDB-lite"/>
    </source>
</evidence>
<evidence type="ECO:0000313" key="4">
    <source>
        <dbReference type="Proteomes" id="UP000257109"/>
    </source>
</evidence>
<organism evidence="3 4">
    <name type="scientific">Mucuna pruriens</name>
    <name type="common">Velvet bean</name>
    <name type="synonym">Dolichos pruriens</name>
    <dbReference type="NCBI Taxonomy" id="157652"/>
    <lineage>
        <taxon>Eukaryota</taxon>
        <taxon>Viridiplantae</taxon>
        <taxon>Streptophyta</taxon>
        <taxon>Embryophyta</taxon>
        <taxon>Tracheophyta</taxon>
        <taxon>Spermatophyta</taxon>
        <taxon>Magnoliopsida</taxon>
        <taxon>eudicotyledons</taxon>
        <taxon>Gunneridae</taxon>
        <taxon>Pentapetalae</taxon>
        <taxon>rosids</taxon>
        <taxon>fabids</taxon>
        <taxon>Fabales</taxon>
        <taxon>Fabaceae</taxon>
        <taxon>Papilionoideae</taxon>
        <taxon>50 kb inversion clade</taxon>
        <taxon>NPAAA clade</taxon>
        <taxon>indigoferoid/millettioid clade</taxon>
        <taxon>Phaseoleae</taxon>
        <taxon>Mucuna</taxon>
    </lineage>
</organism>
<dbReference type="NCBIfam" id="TIGR01589">
    <property type="entry name" value="A_thal_3526"/>
    <property type="match status" value="1"/>
</dbReference>
<evidence type="ECO:0000256" key="2">
    <source>
        <dbReference type="SAM" id="Phobius"/>
    </source>
</evidence>
<dbReference type="InterPro" id="IPR006476">
    <property type="entry name" value="CHP01589_pln"/>
</dbReference>
<dbReference type="AlphaFoldDB" id="A0A371F1C8"/>
<keyword evidence="4" id="KW-1185">Reference proteome</keyword>
<dbReference type="PANTHER" id="PTHR31871">
    <property type="entry name" value="OS02G0137100 PROTEIN"/>
    <property type="match status" value="1"/>
</dbReference>
<keyword evidence="2" id="KW-0812">Transmembrane</keyword>
<gene>
    <name evidence="3" type="ORF">CR513_48466</name>
</gene>
<keyword evidence="2" id="KW-0472">Membrane</keyword>
<comment type="caution">
    <text evidence="3">The sequence shown here is derived from an EMBL/GenBank/DDBJ whole genome shotgun (WGS) entry which is preliminary data.</text>
</comment>
<feature type="region of interest" description="Disordered" evidence="1">
    <location>
        <begin position="1"/>
        <end position="20"/>
    </location>
</feature>
<dbReference type="Proteomes" id="UP000257109">
    <property type="component" value="Unassembled WGS sequence"/>
</dbReference>
<protein>
    <submittedName>
        <fullName evidence="3">Uncharacterized protein</fullName>
    </submittedName>
</protein>
<dbReference type="PANTHER" id="PTHR31871:SF61">
    <property type="entry name" value="OS06G0705300 PROTEIN"/>
    <property type="match status" value="1"/>
</dbReference>
<dbReference type="EMBL" id="QJKJ01011070">
    <property type="protein sequence ID" value="RDX72097.1"/>
    <property type="molecule type" value="Genomic_DNA"/>
</dbReference>
<feature type="non-terminal residue" evidence="3">
    <location>
        <position position="1"/>
    </location>
</feature>
<evidence type="ECO:0000313" key="3">
    <source>
        <dbReference type="EMBL" id="RDX72097.1"/>
    </source>
</evidence>
<dbReference type="OrthoDB" id="765837at2759"/>
<sequence length="192" mass="22050">MAPLPRNKQTTAFGAPHVESPLIPSPPIPVWLPRGTVGPTTAASHYIHLFMYPLYLIFFMSHHYVLLITFPSTDHIQGENPHLIQILNLTPSLKTIKLRAMEDSSSAAYIRLVHRLIEECILFNMSKEECMEALSKHANIKPVITATVWKELEKENKEFFEAYLRSRAERASERETRQRIQNVVTDSSKERV</sequence>
<name>A0A371F1C8_MUCPR</name>
<accession>A0A371F1C8</accession>